<keyword evidence="3" id="KW-0812">Transmembrane</keyword>
<dbReference type="PANTHER" id="PTHR21974:SF2">
    <property type="entry name" value="RE15880P"/>
    <property type="match status" value="1"/>
</dbReference>
<sequence>MGNCLSNIFIQRGMDLILRFLQLRPSNPSTNLSHSPNPEGPVDDIQDEIRVEGTQRVRIEVPKQELTENLLQEYLELERMARSLERKQVLSNWETKNHQADEAMRKLVHLEARHKELKKQTEKARTDLEHLEQPGIRAHLRQQGIYVSRHERAKELSDSAIVKEETSFKELATIKAEYSRAQLVANRYREKCSVNVSAEYMDLVPVRELESAQDWLQRVTLAKFKWTNGSLFEGHYLSMHQFNSLTACFNTLISKTSLTHSIIYLGLAFWEELQQINGARSRYFTAVEARNNFVNSINNIQSCRVYLGRVRFPYVTEEEIQSMELAIQNAFNDLQSNVAIKRVLTICQGMQDKLNSLISWFDKVINQTIIRDLDKANANVEKLWTQTRELRLELLRKLVHEKLGREIEPKELDIGEEEEDDDNFEDAEVRNEELDLNEGEVNNEEAEEENLNREVGDEGRGLESEDELRIGEDKSENEGVNEGNQKEFVEEEDAGGNEENFREEDKSENEEDRGIEEELRGDEELRNEEDREIVEELKGESKNEVKEEKIREGDIRHIHRKKVIFVPNHQTSSPSTSSITHSSQNLYEDGHRKIEDVQRRIRQFEQIRYRKKNNSNSEMQRLNTLQVGDFLANLLISWIIGMVLVFFSFY</sequence>
<name>A0A914L7V8_MELIC</name>
<dbReference type="PANTHER" id="PTHR21974">
    <property type="entry name" value="RE15880P"/>
    <property type="match status" value="1"/>
</dbReference>
<accession>A0A914L7V8</accession>
<dbReference type="GO" id="GO:0005929">
    <property type="term" value="C:cilium"/>
    <property type="evidence" value="ECO:0007669"/>
    <property type="project" value="TreeGrafter"/>
</dbReference>
<evidence type="ECO:0000256" key="1">
    <source>
        <dbReference type="SAM" id="Coils"/>
    </source>
</evidence>
<feature type="compositionally biased region" description="Acidic residues" evidence="2">
    <location>
        <begin position="434"/>
        <end position="449"/>
    </location>
</feature>
<protein>
    <submittedName>
        <fullName evidence="5">Uncharacterized protein</fullName>
    </submittedName>
</protein>
<evidence type="ECO:0000256" key="3">
    <source>
        <dbReference type="SAM" id="Phobius"/>
    </source>
</evidence>
<evidence type="ECO:0000313" key="4">
    <source>
        <dbReference type="Proteomes" id="UP000887563"/>
    </source>
</evidence>
<evidence type="ECO:0000313" key="5">
    <source>
        <dbReference type="WBParaSite" id="Minc3s00267g08995"/>
    </source>
</evidence>
<reference evidence="5" key="1">
    <citation type="submission" date="2022-11" db="UniProtKB">
        <authorList>
            <consortium name="WormBaseParasite"/>
        </authorList>
    </citation>
    <scope>IDENTIFICATION</scope>
</reference>
<keyword evidence="3" id="KW-1133">Transmembrane helix</keyword>
<keyword evidence="3" id="KW-0472">Membrane</keyword>
<keyword evidence="4" id="KW-1185">Reference proteome</keyword>
<feature type="coiled-coil region" evidence="1">
    <location>
        <begin position="67"/>
        <end position="127"/>
    </location>
</feature>
<feature type="compositionally biased region" description="Acidic residues" evidence="2">
    <location>
        <begin position="506"/>
        <end position="515"/>
    </location>
</feature>
<dbReference type="Proteomes" id="UP000887563">
    <property type="component" value="Unplaced"/>
</dbReference>
<feature type="region of interest" description="Disordered" evidence="2">
    <location>
        <begin position="431"/>
        <end position="528"/>
    </location>
</feature>
<dbReference type="WBParaSite" id="Minc3s00267g08995">
    <property type="protein sequence ID" value="Minc3s00267g08995"/>
    <property type="gene ID" value="Minc3s00267g08995"/>
</dbReference>
<proteinExistence type="predicted"/>
<feature type="compositionally biased region" description="Basic and acidic residues" evidence="2">
    <location>
        <begin position="450"/>
        <end position="477"/>
    </location>
</feature>
<keyword evidence="1" id="KW-0175">Coiled coil</keyword>
<dbReference type="AlphaFoldDB" id="A0A914L7V8"/>
<evidence type="ECO:0000256" key="2">
    <source>
        <dbReference type="SAM" id="MobiDB-lite"/>
    </source>
</evidence>
<feature type="transmembrane region" description="Helical" evidence="3">
    <location>
        <begin position="630"/>
        <end position="649"/>
    </location>
</feature>
<organism evidence="4 5">
    <name type="scientific">Meloidogyne incognita</name>
    <name type="common">Southern root-knot nematode worm</name>
    <name type="synonym">Oxyuris incognita</name>
    <dbReference type="NCBI Taxonomy" id="6306"/>
    <lineage>
        <taxon>Eukaryota</taxon>
        <taxon>Metazoa</taxon>
        <taxon>Ecdysozoa</taxon>
        <taxon>Nematoda</taxon>
        <taxon>Chromadorea</taxon>
        <taxon>Rhabditida</taxon>
        <taxon>Tylenchina</taxon>
        <taxon>Tylenchomorpha</taxon>
        <taxon>Tylenchoidea</taxon>
        <taxon>Meloidogynidae</taxon>
        <taxon>Meloidogyninae</taxon>
        <taxon>Meloidogyne</taxon>
        <taxon>Meloidogyne incognita group</taxon>
    </lineage>
</organism>